<dbReference type="InterPro" id="IPR008266">
    <property type="entry name" value="Tyr_kinase_AS"/>
</dbReference>
<evidence type="ECO:0000313" key="3">
    <source>
        <dbReference type="EMBL" id="KAH8102125.1"/>
    </source>
</evidence>
<feature type="domain" description="Protein kinase" evidence="2">
    <location>
        <begin position="352"/>
        <end position="716"/>
    </location>
</feature>
<dbReference type="PROSITE" id="PS50011">
    <property type="entry name" value="PROTEIN_KINASE_DOM"/>
    <property type="match status" value="1"/>
</dbReference>
<name>A0A8K0UQG3_9AGAR</name>
<keyword evidence="4" id="KW-1185">Reference proteome</keyword>
<evidence type="ECO:0000313" key="4">
    <source>
        <dbReference type="Proteomes" id="UP000813824"/>
    </source>
</evidence>
<dbReference type="PROSITE" id="PS00109">
    <property type="entry name" value="PROTEIN_KINASE_TYR"/>
    <property type="match status" value="1"/>
</dbReference>
<dbReference type="Pfam" id="PF17667">
    <property type="entry name" value="Pkinase_fungal"/>
    <property type="match status" value="1"/>
</dbReference>
<dbReference type="GO" id="GO:0005524">
    <property type="term" value="F:ATP binding"/>
    <property type="evidence" value="ECO:0007669"/>
    <property type="project" value="InterPro"/>
</dbReference>
<feature type="compositionally biased region" description="Polar residues" evidence="1">
    <location>
        <begin position="843"/>
        <end position="852"/>
    </location>
</feature>
<dbReference type="PANTHER" id="PTHR38248">
    <property type="entry name" value="FUNK1 6"/>
    <property type="match status" value="1"/>
</dbReference>
<gene>
    <name evidence="3" type="ORF">BXZ70DRAFT_54689</name>
</gene>
<comment type="caution">
    <text evidence="3">The sequence shown here is derived from an EMBL/GenBank/DDBJ whole genome shotgun (WGS) entry which is preliminary data.</text>
</comment>
<organism evidence="3 4">
    <name type="scientific">Cristinia sonorae</name>
    <dbReference type="NCBI Taxonomy" id="1940300"/>
    <lineage>
        <taxon>Eukaryota</taxon>
        <taxon>Fungi</taxon>
        <taxon>Dikarya</taxon>
        <taxon>Basidiomycota</taxon>
        <taxon>Agaricomycotina</taxon>
        <taxon>Agaricomycetes</taxon>
        <taxon>Agaricomycetidae</taxon>
        <taxon>Agaricales</taxon>
        <taxon>Pleurotineae</taxon>
        <taxon>Stephanosporaceae</taxon>
        <taxon>Cristinia</taxon>
    </lineage>
</organism>
<dbReference type="InterPro" id="IPR000719">
    <property type="entry name" value="Prot_kinase_dom"/>
</dbReference>
<dbReference type="Gene3D" id="1.10.510.10">
    <property type="entry name" value="Transferase(Phosphotransferase) domain 1"/>
    <property type="match status" value="1"/>
</dbReference>
<proteinExistence type="predicted"/>
<dbReference type="InterPro" id="IPR011009">
    <property type="entry name" value="Kinase-like_dom_sf"/>
</dbReference>
<dbReference type="AlphaFoldDB" id="A0A8K0UQG3"/>
<evidence type="ECO:0000259" key="2">
    <source>
        <dbReference type="PROSITE" id="PS50011"/>
    </source>
</evidence>
<dbReference type="OrthoDB" id="5592585at2759"/>
<feature type="region of interest" description="Disordered" evidence="1">
    <location>
        <begin position="64"/>
        <end position="85"/>
    </location>
</feature>
<reference evidence="3" key="1">
    <citation type="journal article" date="2021" name="New Phytol.">
        <title>Evolutionary innovations through gain and loss of genes in the ectomycorrhizal Boletales.</title>
        <authorList>
            <person name="Wu G."/>
            <person name="Miyauchi S."/>
            <person name="Morin E."/>
            <person name="Kuo A."/>
            <person name="Drula E."/>
            <person name="Varga T."/>
            <person name="Kohler A."/>
            <person name="Feng B."/>
            <person name="Cao Y."/>
            <person name="Lipzen A."/>
            <person name="Daum C."/>
            <person name="Hundley H."/>
            <person name="Pangilinan J."/>
            <person name="Johnson J."/>
            <person name="Barry K."/>
            <person name="LaButti K."/>
            <person name="Ng V."/>
            <person name="Ahrendt S."/>
            <person name="Min B."/>
            <person name="Choi I.G."/>
            <person name="Park H."/>
            <person name="Plett J.M."/>
            <person name="Magnuson J."/>
            <person name="Spatafora J.W."/>
            <person name="Nagy L.G."/>
            <person name="Henrissat B."/>
            <person name="Grigoriev I.V."/>
            <person name="Yang Z.L."/>
            <person name="Xu J."/>
            <person name="Martin F.M."/>
        </authorList>
    </citation>
    <scope>NUCLEOTIDE SEQUENCE</scope>
    <source>
        <strain evidence="3">KKN 215</strain>
    </source>
</reference>
<dbReference type="EMBL" id="JAEVFJ010000010">
    <property type="protein sequence ID" value="KAH8102125.1"/>
    <property type="molecule type" value="Genomic_DNA"/>
</dbReference>
<accession>A0A8K0UQG3</accession>
<evidence type="ECO:0000256" key="1">
    <source>
        <dbReference type="SAM" id="MobiDB-lite"/>
    </source>
</evidence>
<dbReference type="GO" id="GO:0004672">
    <property type="term" value="F:protein kinase activity"/>
    <property type="evidence" value="ECO:0007669"/>
    <property type="project" value="InterPro"/>
</dbReference>
<dbReference type="PANTHER" id="PTHR38248:SF2">
    <property type="entry name" value="FUNK1 11"/>
    <property type="match status" value="1"/>
</dbReference>
<dbReference type="SUPFAM" id="SSF56112">
    <property type="entry name" value="Protein kinase-like (PK-like)"/>
    <property type="match status" value="1"/>
</dbReference>
<dbReference type="Proteomes" id="UP000813824">
    <property type="component" value="Unassembled WGS sequence"/>
</dbReference>
<feature type="compositionally biased region" description="Polar residues" evidence="1">
    <location>
        <begin position="69"/>
        <end position="85"/>
    </location>
</feature>
<feature type="region of interest" description="Disordered" evidence="1">
    <location>
        <begin position="787"/>
        <end position="870"/>
    </location>
</feature>
<dbReference type="InterPro" id="IPR040976">
    <property type="entry name" value="Pkinase_fungal"/>
</dbReference>
<protein>
    <recommendedName>
        <fullName evidence="2">Protein kinase domain-containing protein</fullName>
    </recommendedName>
</protein>
<sequence length="870" mass="97582">MIGQARGAGQASDENNGQGSVSIWQVQLAPGHRAACDSDPCTRPTGHRIGQHLESQAVHCLWPQRHSTKSAPSSHSLQGSTRFSSTVLSATEKKENLEGDMTDFWVGAISATLFLTEFMTPANGAAAPDDVLDAVTFENVPQESQAGVTERDLYEPLVEAFNGQGILSDRIRFFNTSTKKEDKTKLMPDITCFKSLPFGPQEQNWKWYRLLIWVELKLLKRFEAFITDFDPTKLLPHDSAVSRETQGQLASYAAAQLARQHRLSLLSLFVCGDYARFMRWDRSGVIVTERVNYREQPRLLAEFLWRFDQLDDHELGFDPTARPATEDEKKLLRDAVTEHQNDETKRKHPDLHKALDEAGDYPFYSISVIPTASESDPTPIARRYIVKAPIHPPDSPVGRATRAYYGVDADTKELVCLKDYWRPVDNARPSESDIYARLRAHNVSHLATVYVASDVTHNGALQETLTHRWLEEYKEKVAAGVAGYWPLCRTGNLRTYRHHRLVQELLYPLTSAINSKELVMAIHNALECLIAAKEADVLHRDVSPGNVMLNKNGQGVLNDWDHAIMLNVVRVSASRRTGTWQFMSIALGRNPLKIHDILDDVESCFWVLLYQAIHHMPCPNDSGEHLEMFDESKRRQIGGVFVETGGKGKRSYLSDPFEYVQFECMLLTTLIGKLSSHFEHYQRYLADQAFGTVDVKRNLEKEDPPKVLAIFRHALELDGWPERDALPDQYPPVTKNAQKSTQVKAHRESLVTGAGTRELGRPRTTHTRELDVAPITNLQPISAAFRNTASSDAPSLKRAAEEDVDGESDVFGPVTEAAQVQETRAAKRPRTQSGAPPGVTFDLSISSGSNDPTPARRASLHRVSSREKLL</sequence>